<dbReference type="PANTHER" id="PTHR33924:SF5">
    <property type="entry name" value="CATION-TRANSPORTING ATPASE"/>
    <property type="match status" value="1"/>
</dbReference>
<protein>
    <submittedName>
        <fullName evidence="2">Cytochrome P450 71D11-like</fullName>
    </submittedName>
</protein>
<name>A0A6A2XP35_HIBSY</name>
<dbReference type="PANTHER" id="PTHR33924">
    <property type="entry name" value="CATION-TRANSPORTING ATPASE"/>
    <property type="match status" value="1"/>
</dbReference>
<dbReference type="AlphaFoldDB" id="A0A6A2XP35"/>
<proteinExistence type="predicted"/>
<comment type="caution">
    <text evidence="2">The sequence shown here is derived from an EMBL/GenBank/DDBJ whole genome shotgun (WGS) entry which is preliminary data.</text>
</comment>
<organism evidence="2 3">
    <name type="scientific">Hibiscus syriacus</name>
    <name type="common">Rose of Sharon</name>
    <dbReference type="NCBI Taxonomy" id="106335"/>
    <lineage>
        <taxon>Eukaryota</taxon>
        <taxon>Viridiplantae</taxon>
        <taxon>Streptophyta</taxon>
        <taxon>Embryophyta</taxon>
        <taxon>Tracheophyta</taxon>
        <taxon>Spermatophyta</taxon>
        <taxon>Magnoliopsida</taxon>
        <taxon>eudicotyledons</taxon>
        <taxon>Gunneridae</taxon>
        <taxon>Pentapetalae</taxon>
        <taxon>rosids</taxon>
        <taxon>malvids</taxon>
        <taxon>Malvales</taxon>
        <taxon>Malvaceae</taxon>
        <taxon>Malvoideae</taxon>
        <taxon>Hibiscus</taxon>
    </lineage>
</organism>
<gene>
    <name evidence="2" type="ORF">F3Y22_tig00117021pilonHSYRG00065</name>
</gene>
<accession>A0A6A2XP35</accession>
<keyword evidence="3" id="KW-1185">Reference proteome</keyword>
<reference evidence="2" key="1">
    <citation type="submission" date="2019-09" db="EMBL/GenBank/DDBJ databases">
        <title>Draft genome information of white flower Hibiscus syriacus.</title>
        <authorList>
            <person name="Kim Y.-M."/>
        </authorList>
    </citation>
    <scope>NUCLEOTIDE SEQUENCE [LARGE SCALE GENOMIC DNA]</scope>
    <source>
        <strain evidence="2">YM2019G1</strain>
    </source>
</reference>
<evidence type="ECO:0000256" key="1">
    <source>
        <dbReference type="SAM" id="MobiDB-lite"/>
    </source>
</evidence>
<sequence length="622" mass="68138">MEDQADSAMVSKGLVLMLVSDSKTVGVKRSMDELEERNDVSPKGTKMRDFDSVIRFEEINGPNSKSMKRKDSSQQWQFSGAAVSQVTGVPVTFNFDASQVERIEGVKISPMAHPICLPLDLNSNIRINESCDNNSECEEKFDGPCSQESKCLPSKGIDLDLNVKDVSSSINHESIRHRHIKNMKPKDVSECGSSIGPAEEKDSLRVWKEMKQNGFLSSPHGGISIQSGLLSSYRGGMSMQNGLLSSSHGGIPVPKQRGRKSKNDVLKKMELAKKEQADRFTKIGAPSGLLNGLNPGIINHVRNRKQVHSIIEALVKSEKLENLHSESKQASHVKCGTRDDDGKGDHGNMDGSGFHHLRRYHEDGPPNTTTMTTANNKKAISYPVSMHQPFSSISEERSGDGDSGIVKPVSDDDALALKLSSSTKVSENIGSLSNVESTNFTSDSSLSVKAATVASQWLELLQQDIKGRLSALRRSKKKVRAVITTELPFLISKEFSSNKGGDPNIVIASTDGLPHDATAEMHLARWSALFDQMDKALSEEEKQLEIWSNQIKGMQLHCDQGLQHMHWNLLYGLPQLGASENNIRSGIGDSFDRELAVRAAAASIYSTCDFMSSKEDVSCSII</sequence>
<feature type="region of interest" description="Disordered" evidence="1">
    <location>
        <begin position="322"/>
        <end position="348"/>
    </location>
</feature>
<dbReference type="Proteomes" id="UP000436088">
    <property type="component" value="Unassembled WGS sequence"/>
</dbReference>
<evidence type="ECO:0000313" key="2">
    <source>
        <dbReference type="EMBL" id="KAE8655634.1"/>
    </source>
</evidence>
<dbReference type="EMBL" id="VEPZ02001776">
    <property type="protein sequence ID" value="KAE8655634.1"/>
    <property type="molecule type" value="Genomic_DNA"/>
</dbReference>
<evidence type="ECO:0000313" key="3">
    <source>
        <dbReference type="Proteomes" id="UP000436088"/>
    </source>
</evidence>
<feature type="compositionally biased region" description="Basic and acidic residues" evidence="1">
    <location>
        <begin position="336"/>
        <end position="348"/>
    </location>
</feature>